<accession>A0AAV2S3M5</accession>
<proteinExistence type="predicted"/>
<sequence>MSVDLSLLNLGANWALIVDRVNKLEIEQKLKMAYMLTVREHQLMKAHSGQGINFKYTDSSSGQKEDFIIYFPTRVSNIKDDYITPARFRAAVATEVYNHPKLMVSPAMRVVGFDAVLAEWNNIQRELQEKLNDKDDTSINPVGRKSLHGIDPFPVQFTDMNFPMLYALAPDRVPPRVAHLDFAIELGLAFACLRDIRNRIISRNEAGTHLQKSTKSHAFYETFLKLSENMGYSINKNHFELLAPKISNIATPKFIYPSDTRIISQE</sequence>
<organism evidence="1 2">
    <name type="scientific">Meganyctiphanes norvegica</name>
    <name type="common">Northern krill</name>
    <name type="synonym">Thysanopoda norvegica</name>
    <dbReference type="NCBI Taxonomy" id="48144"/>
    <lineage>
        <taxon>Eukaryota</taxon>
        <taxon>Metazoa</taxon>
        <taxon>Ecdysozoa</taxon>
        <taxon>Arthropoda</taxon>
        <taxon>Crustacea</taxon>
        <taxon>Multicrustacea</taxon>
        <taxon>Malacostraca</taxon>
        <taxon>Eumalacostraca</taxon>
        <taxon>Eucarida</taxon>
        <taxon>Euphausiacea</taxon>
        <taxon>Euphausiidae</taxon>
        <taxon>Meganyctiphanes</taxon>
    </lineage>
</organism>
<comment type="caution">
    <text evidence="1">The sequence shown here is derived from an EMBL/GenBank/DDBJ whole genome shotgun (WGS) entry which is preliminary data.</text>
</comment>
<dbReference type="InterPro" id="IPR002214">
    <property type="entry name" value="Hanta_nucleocap"/>
</dbReference>
<dbReference type="EMBL" id="CAXKWB010044791">
    <property type="protein sequence ID" value="CAL4161364.1"/>
    <property type="molecule type" value="Genomic_DNA"/>
</dbReference>
<gene>
    <name evidence="1" type="ORF">MNOR_LOCUS32627</name>
</gene>
<reference evidence="1 2" key="1">
    <citation type="submission" date="2024-05" db="EMBL/GenBank/DDBJ databases">
        <authorList>
            <person name="Wallberg A."/>
        </authorList>
    </citation>
    <scope>NUCLEOTIDE SEQUENCE [LARGE SCALE GENOMIC DNA]</scope>
</reference>
<keyword evidence="2" id="KW-1185">Reference proteome</keyword>
<evidence type="ECO:0000313" key="1">
    <source>
        <dbReference type="EMBL" id="CAL4161364.1"/>
    </source>
</evidence>
<dbReference type="AlphaFoldDB" id="A0AAV2S3M5"/>
<name>A0AAV2S3M5_MEGNR</name>
<dbReference type="Pfam" id="PF00846">
    <property type="entry name" value="Hanta_nucleocap"/>
    <property type="match status" value="2"/>
</dbReference>
<evidence type="ECO:0000313" key="2">
    <source>
        <dbReference type="Proteomes" id="UP001497623"/>
    </source>
</evidence>
<dbReference type="Proteomes" id="UP001497623">
    <property type="component" value="Unassembled WGS sequence"/>
</dbReference>
<protein>
    <submittedName>
        <fullName evidence="1">Uncharacterized protein</fullName>
    </submittedName>
</protein>